<accession>A0A9W7BUN3</accession>
<feature type="non-terminal residue" evidence="1">
    <location>
        <position position="1"/>
    </location>
</feature>
<comment type="caution">
    <text evidence="1">The sequence shown here is derived from an EMBL/GenBank/DDBJ whole genome shotgun (WGS) entry which is preliminary data.</text>
</comment>
<evidence type="ECO:0000313" key="2">
    <source>
        <dbReference type="Proteomes" id="UP001162640"/>
    </source>
</evidence>
<sequence length="258" mass="27153">GSSDPKIASGALSTVSAALSLWSKMSHIGDTGVLAAAPPGHKGELDVTYDADAVAEVRNPEGHRHVFDANYQNAKIRPRGSTLGLIANYTLGSEIVKGAWNVIKGVMNAGGVSVADLVDVKVLVEGVKDALNSERENCEAVDFLKSAVEGNYDVSALILSDPKICSVLLWSPSTPLRVASSCASIIATVWESPPQSALSSCVPSLRSDPSIVSTLIDTVVDPLPENPDHESGEEEIEEYATICDLKSACVRAVAVELW</sequence>
<dbReference type="AlphaFoldDB" id="A0A9W7BUN3"/>
<proteinExistence type="predicted"/>
<protein>
    <submittedName>
        <fullName evidence="1">Uncharacterized protein</fullName>
    </submittedName>
</protein>
<feature type="non-terminal residue" evidence="1">
    <location>
        <position position="258"/>
    </location>
</feature>
<name>A0A9W7BUN3_9STRA</name>
<gene>
    <name evidence="1" type="ORF">TL16_g13329</name>
</gene>
<evidence type="ECO:0000313" key="1">
    <source>
        <dbReference type="EMBL" id="GMH96912.1"/>
    </source>
</evidence>
<dbReference type="Proteomes" id="UP001162640">
    <property type="component" value="Unassembled WGS sequence"/>
</dbReference>
<reference evidence="2" key="1">
    <citation type="journal article" date="2023" name="Commun. Biol.">
        <title>Genome analysis of Parmales, the sister group of diatoms, reveals the evolutionary specialization of diatoms from phago-mixotrophs to photoautotrophs.</title>
        <authorList>
            <person name="Ban H."/>
            <person name="Sato S."/>
            <person name="Yoshikawa S."/>
            <person name="Yamada K."/>
            <person name="Nakamura Y."/>
            <person name="Ichinomiya M."/>
            <person name="Sato N."/>
            <person name="Blanc-Mathieu R."/>
            <person name="Endo H."/>
            <person name="Kuwata A."/>
            <person name="Ogata H."/>
        </authorList>
    </citation>
    <scope>NUCLEOTIDE SEQUENCE [LARGE SCALE GENOMIC DNA]</scope>
</reference>
<organism evidence="1 2">
    <name type="scientific">Triparma laevis f. inornata</name>
    <dbReference type="NCBI Taxonomy" id="1714386"/>
    <lineage>
        <taxon>Eukaryota</taxon>
        <taxon>Sar</taxon>
        <taxon>Stramenopiles</taxon>
        <taxon>Ochrophyta</taxon>
        <taxon>Bolidophyceae</taxon>
        <taxon>Parmales</taxon>
        <taxon>Triparmaceae</taxon>
        <taxon>Triparma</taxon>
    </lineage>
</organism>
<dbReference type="EMBL" id="BLQM01000725">
    <property type="protein sequence ID" value="GMH96912.1"/>
    <property type="molecule type" value="Genomic_DNA"/>
</dbReference>